<accession>U6GZ12</accession>
<evidence type="ECO:0000256" key="1">
    <source>
        <dbReference type="SAM" id="MobiDB-lite"/>
    </source>
</evidence>
<gene>
    <name evidence="2" type="ORF">EPH_0013550</name>
</gene>
<dbReference type="VEuPathDB" id="ToxoDB:EPH_0013550"/>
<evidence type="ECO:0000313" key="2">
    <source>
        <dbReference type="EMBL" id="CDI84857.1"/>
    </source>
</evidence>
<sequence length="2108" mass="236609">MLFCPSDELISGLRAKGYVLSASNDLNSLMDNKQNFATWIQLAVTTQVERVDNKLMQTFKKKGLRIDQITSVKQATLSSRKITYQEWLKLSGGIHFSEASAKRNVRRTVRSKEVTRGHEVRVWAAIAEALYKAPETPWRSIKEALRAQEDTRKAVSVLGIQAVKRLYYAIKTLHQAVEFVDDKAFKSYGAYAITNLIVGYLREKGIFVAGNSGVTLRSIRQAKSFTEWRQDIFLLKVSRELTGPPISPFLVSELKGKKIGAILFRRIARGRLISLLIRSLVRKTVGWVSPYALRYWMSKLGPKDGNEDSRRIGSMLVSAAVMTNCYLNLDYTVLTSVLPAVLGVMESQATRSLVEHIFANANIPRILSRTLLGFAADIEDAVLNVVLTDFLDPKSLNDNVLRWTGVNFNLQNLNFATSLATIASYAQQSVRRHAPMMVENALRVVVEPLANALSDFASDLSNTFLSVGAKELPSRALSRPPTVHAELVKYYLEASRVMDSEGQKYVYEAFVTAFNDQVLGALNPLKTVSARAGRSPMEKIIFNTAMAPFEGVAKPSMFTLWGQQWQLETKDYRMQFYTPVQSATYGLLGCLKLQAVICGSKVTLSFFVESMSKDDPSARKILKQILRRPLLRFVFAESSNRQEGTATIGVFNVEAQGQLLAVLATRQKPVMAQSFNQVDFVHSINAVLTEYVNTNAQRMTSSLSSLNSVFKGISQLSQIQKNAETFKANSLFPLLLEYEYYTQSSWFSIDFHIVMNSPAHVSGPMQLTIIPKGSSAHQKEQLALSWVERGRLQTITLPVRALNRPSTDLPARDRKEASLGRQTVRTLNRVMDAEAANTGTLVYPSLQASRKTATSLSGEDLEAMCPDQTKLQECEQRYGMWGSLFFQEPKLPLGKAIARKRMASPFLFKYWRLDEPASSAKIAIADIEDLERYKHAPKRTHNVQIMGTLQASLSILLSKYKQVLQEEEAGMEVRSDADIEDLERYKHAPKRTHNVQIMGTLQASISILLSKYKQVLQEEEAGMEVRSDHKFQLMKYMHLLMRDVLKEGQNPNEEVTTASLTSALRSAGYEVLVRLPSSPSASLEEEKERFGALEGMTEMLYKDLQLPVRSMHLRALYALRVKLYESAVHLPFATKMIRSNPLAMSAGFQLFPTDHSIRRACRNTGYCPHSAVMWNHVYVTLLVLAQLIEKRDAVGELLAADSFSQVTGQERAEGSSQQLPVTFEESFIAFKTGLGHLVEMRDSIPDAEPFFSSPLSSQTIMSLLKAFSGKDENFRILLLHLPPSEVATVLSSNHREALQDSTWNAFIALWSFQEVYGRLEADVSISMTAFPSFAPPSVLSNREDSGFWMPQCILDPLHVKIQQLFAPLSAPVGNLKVLRKSIDSALHDMRPRVRRVGYISYSDPQILSLWWTVMNIALEHYPGLETEIESFFRSPDNTKTFSLIIQEAAAISAFVSQLQMTHTKAVLVREPKRFGFESWTTLVWSFKTERPSAETVNATLNRIYLLACRHSIEDLVVFRSIIDAISLRLLQLGKPLPDSMTHYPICKAIREASCADLKGIKDAMLSKSCQELEVVRQVVMSRIPFSSPDFCKAMREAEEPLMERCECSESGRNFSLLRTFFVDYMTEQLESSAIKDQWAFILKKQFLNSDDPNIFPLEGNALAATLHEASISLAEKDPKTAEQELHTVAVDVYETMCNFVDYMISTSKLKDKNVCKLMDSPPEPLVKLLKRTLEAHMTRIQLGRFSLTMQPISTLSLPEIFDSKDLQKHPASALKVGVLRFIQSYFSKDTNGGRQGQAISTAYQKVQKEFANIFNLIADRLIKLRPKFASWQQKVIESLRLLVDYAVKMVLNSAKEMTYFSKTTVASQQADLKVQLRMKQRLQGLTEESTKGIPYMESEQSTEAGDISPASMTEIESEEEPNISISTSKEEDEPEQAQEENAVVSTLRRPSIWKHSSLLQLTSPASSEEKQKQGKGTLGLVKLMASMLLADIPRLISGVVPVILPSIWFSIAGVLRVKKSVVGSVKDTAEKVCIRVLDSIVLPSLISTNALVPEALIKMQLVLLARNIHFSAMPEASKVENDPCEHDGNRERRGTEHQYKHIEGRGRA</sequence>
<protein>
    <submittedName>
        <fullName evidence="2">Uncharacterized protein</fullName>
    </submittedName>
</protein>
<name>U6GZ12_9EIME</name>
<reference evidence="2" key="2">
    <citation type="submission" date="2013-10" db="EMBL/GenBank/DDBJ databases">
        <authorList>
            <person name="Aslett M."/>
        </authorList>
    </citation>
    <scope>NUCLEOTIDE SEQUENCE [LARGE SCALE GENOMIC DNA]</scope>
    <source>
        <strain evidence="2">Houghton</strain>
    </source>
</reference>
<dbReference type="Proteomes" id="UP000018201">
    <property type="component" value="Unassembled WGS sequence"/>
</dbReference>
<dbReference type="EMBL" id="HG693117">
    <property type="protein sequence ID" value="CDI84857.1"/>
    <property type="molecule type" value="Genomic_DNA"/>
</dbReference>
<organism evidence="2 3">
    <name type="scientific">Eimeria praecox</name>
    <dbReference type="NCBI Taxonomy" id="51316"/>
    <lineage>
        <taxon>Eukaryota</taxon>
        <taxon>Sar</taxon>
        <taxon>Alveolata</taxon>
        <taxon>Apicomplexa</taxon>
        <taxon>Conoidasida</taxon>
        <taxon>Coccidia</taxon>
        <taxon>Eucoccidiorida</taxon>
        <taxon>Eimeriorina</taxon>
        <taxon>Eimeriidae</taxon>
        <taxon>Eimeria</taxon>
    </lineage>
</organism>
<reference evidence="2" key="1">
    <citation type="submission" date="2013-10" db="EMBL/GenBank/DDBJ databases">
        <title>Genomic analysis of the causative agents of coccidiosis in chickens.</title>
        <authorList>
            <person name="Reid A.J."/>
            <person name="Blake D."/>
            <person name="Billington K."/>
            <person name="Browne H."/>
            <person name="Dunn M."/>
            <person name="Hung S."/>
            <person name="Kawahara F."/>
            <person name="Miranda-Saavedra D."/>
            <person name="Mourier T."/>
            <person name="Nagra H."/>
            <person name="Otto T.D."/>
            <person name="Rawlings N."/>
            <person name="Sanchez A."/>
            <person name="Sanders M."/>
            <person name="Subramaniam C."/>
            <person name="Tay Y."/>
            <person name="Dear P."/>
            <person name="Doerig C."/>
            <person name="Gruber A."/>
            <person name="Parkinson J."/>
            <person name="Shirley M."/>
            <person name="Wan K.L."/>
            <person name="Berriman M."/>
            <person name="Tomley F."/>
            <person name="Pain A."/>
        </authorList>
    </citation>
    <scope>NUCLEOTIDE SEQUENCE [LARGE SCALE GENOMIC DNA]</scope>
    <source>
        <strain evidence="2">Houghton</strain>
    </source>
</reference>
<dbReference type="OrthoDB" id="354545at2759"/>
<proteinExistence type="predicted"/>
<feature type="region of interest" description="Disordered" evidence="1">
    <location>
        <begin position="2078"/>
        <end position="2108"/>
    </location>
</feature>
<evidence type="ECO:0000313" key="3">
    <source>
        <dbReference type="Proteomes" id="UP000018201"/>
    </source>
</evidence>
<feature type="region of interest" description="Disordered" evidence="1">
    <location>
        <begin position="1887"/>
        <end position="1944"/>
    </location>
</feature>
<keyword evidence="3" id="KW-1185">Reference proteome</keyword>